<dbReference type="EMBL" id="BLLF01001041">
    <property type="protein sequence ID" value="GFH16717.1"/>
    <property type="molecule type" value="Genomic_DNA"/>
</dbReference>
<dbReference type="InterPro" id="IPR001623">
    <property type="entry name" value="DnaJ_domain"/>
</dbReference>
<evidence type="ECO:0000313" key="3">
    <source>
        <dbReference type="EMBL" id="GFH16717.1"/>
    </source>
</evidence>
<dbReference type="AlphaFoldDB" id="A0A699Z2E6"/>
<feature type="region of interest" description="Disordered" evidence="1">
    <location>
        <begin position="1"/>
        <end position="22"/>
    </location>
</feature>
<evidence type="ECO:0000259" key="2">
    <source>
        <dbReference type="PROSITE" id="PS50076"/>
    </source>
</evidence>
<name>A0A699Z2E6_HAELA</name>
<dbReference type="Proteomes" id="UP000485058">
    <property type="component" value="Unassembled WGS sequence"/>
</dbReference>
<dbReference type="PANTHER" id="PTHR44157">
    <property type="entry name" value="DNAJ HOMOLOG SUBFAMILY C MEMBER 11"/>
    <property type="match status" value="1"/>
</dbReference>
<dbReference type="GO" id="GO:0005739">
    <property type="term" value="C:mitochondrion"/>
    <property type="evidence" value="ECO:0007669"/>
    <property type="project" value="GOC"/>
</dbReference>
<dbReference type="PROSITE" id="PS00636">
    <property type="entry name" value="DNAJ_1"/>
    <property type="match status" value="1"/>
</dbReference>
<keyword evidence="4" id="KW-1185">Reference proteome</keyword>
<gene>
    <name evidence="3" type="ORF">HaLaN_13195</name>
</gene>
<organism evidence="3 4">
    <name type="scientific">Haematococcus lacustris</name>
    <name type="common">Green alga</name>
    <name type="synonym">Haematococcus pluvialis</name>
    <dbReference type="NCBI Taxonomy" id="44745"/>
    <lineage>
        <taxon>Eukaryota</taxon>
        <taxon>Viridiplantae</taxon>
        <taxon>Chlorophyta</taxon>
        <taxon>core chlorophytes</taxon>
        <taxon>Chlorophyceae</taxon>
        <taxon>CS clade</taxon>
        <taxon>Chlamydomonadales</taxon>
        <taxon>Haematococcaceae</taxon>
        <taxon>Haematococcus</taxon>
    </lineage>
</organism>
<protein>
    <submittedName>
        <fullName evidence="3">J domain-containing protein</fullName>
    </submittedName>
</protein>
<proteinExistence type="predicted"/>
<evidence type="ECO:0000313" key="4">
    <source>
        <dbReference type="Proteomes" id="UP000485058"/>
    </source>
</evidence>
<dbReference type="Gene3D" id="1.10.287.110">
    <property type="entry name" value="DnaJ domain"/>
    <property type="match status" value="1"/>
</dbReference>
<dbReference type="CDD" id="cd06257">
    <property type="entry name" value="DnaJ"/>
    <property type="match status" value="1"/>
</dbReference>
<dbReference type="SUPFAM" id="SSF46565">
    <property type="entry name" value="Chaperone J-domain"/>
    <property type="match status" value="1"/>
</dbReference>
<comment type="caution">
    <text evidence="3">The sequence shown here is derived from an EMBL/GenBank/DDBJ whole genome shotgun (WGS) entry which is preliminary data.</text>
</comment>
<dbReference type="GO" id="GO:0042407">
    <property type="term" value="P:cristae formation"/>
    <property type="evidence" value="ECO:0007669"/>
    <property type="project" value="TreeGrafter"/>
</dbReference>
<accession>A0A699Z2E6</accession>
<dbReference type="PRINTS" id="PR00625">
    <property type="entry name" value="JDOMAIN"/>
</dbReference>
<dbReference type="PROSITE" id="PS50076">
    <property type="entry name" value="DNAJ_2"/>
    <property type="match status" value="1"/>
</dbReference>
<reference evidence="3 4" key="1">
    <citation type="submission" date="2020-02" db="EMBL/GenBank/DDBJ databases">
        <title>Draft genome sequence of Haematococcus lacustris strain NIES-144.</title>
        <authorList>
            <person name="Morimoto D."/>
            <person name="Nakagawa S."/>
            <person name="Yoshida T."/>
            <person name="Sawayama S."/>
        </authorList>
    </citation>
    <scope>NUCLEOTIDE SEQUENCE [LARGE SCALE GENOMIC DNA]</scope>
    <source>
        <strain evidence="3 4">NIES-144</strain>
    </source>
</reference>
<feature type="domain" description="J" evidence="2">
    <location>
        <begin position="261"/>
        <end position="335"/>
    </location>
</feature>
<dbReference type="Pfam" id="PF00226">
    <property type="entry name" value="DnaJ"/>
    <property type="match status" value="1"/>
</dbReference>
<dbReference type="InterPro" id="IPR036869">
    <property type="entry name" value="J_dom_sf"/>
</dbReference>
<dbReference type="InterPro" id="IPR052243">
    <property type="entry name" value="Mito_inner_membrane_organizer"/>
</dbReference>
<dbReference type="InterPro" id="IPR018253">
    <property type="entry name" value="DnaJ_domain_CS"/>
</dbReference>
<sequence length="343" mass="37992">MSHWSTRGVKITGRSHRRVSEHTAAQRIERRFHVNAAIVSDASSRVKGSLRHVFMYEVVELQQDKKVVFAAASELHTATEQLIFMPDPNDPTFTVVRHISHVELTEWRRALQPVVAGVHCSHIVVPQPCSSCYGPLTLACHGAGLFKQLPDKGLQKLRTLLNSANTPLRELREAEAHAARRGREGGWGFTSMFNSEWQPALLLSTLLIPIGVSANPSHLLPTAGLKQEMAQESWATGHSTMSPGMAARAASQAAIQSDAHGYYALLGLDGRRTQSVGTDDIKTAFRKAAQNLHPDKYSLSDDEERMEAEEAFKKVQRAYAVLKDPQQRKLYDSGKLNEETSLV</sequence>
<dbReference type="SMART" id="SM00271">
    <property type="entry name" value="DnaJ"/>
    <property type="match status" value="1"/>
</dbReference>
<evidence type="ECO:0000256" key="1">
    <source>
        <dbReference type="SAM" id="MobiDB-lite"/>
    </source>
</evidence>
<dbReference type="PANTHER" id="PTHR44157:SF1">
    <property type="entry name" value="DNAJ HOMOLOG SUBFAMILY C MEMBER 11"/>
    <property type="match status" value="1"/>
</dbReference>